<evidence type="ECO:0000256" key="6">
    <source>
        <dbReference type="PIRSR" id="PIRSR601765-1"/>
    </source>
</evidence>
<dbReference type="GO" id="GO:0004089">
    <property type="term" value="F:carbonate dehydratase activity"/>
    <property type="evidence" value="ECO:0007669"/>
    <property type="project" value="UniProtKB-EC"/>
</dbReference>
<dbReference type="EC" id="4.2.1.1" evidence="2"/>
<dbReference type="InterPro" id="IPR001765">
    <property type="entry name" value="Carbonic_anhydrase"/>
</dbReference>
<dbReference type="RefSeq" id="WP_221452460.1">
    <property type="nucleotide sequence ID" value="NZ_CADDWK010000007.1"/>
</dbReference>
<evidence type="ECO:0000256" key="1">
    <source>
        <dbReference type="ARBA" id="ARBA00006217"/>
    </source>
</evidence>
<protein>
    <recommendedName>
        <fullName evidence="2">carbonic anhydrase</fullName>
        <ecNumber evidence="2">4.2.1.1</ecNumber>
    </recommendedName>
</protein>
<comment type="catalytic activity">
    <reaction evidence="5">
        <text>hydrogencarbonate + H(+) = CO2 + H2O</text>
        <dbReference type="Rhea" id="RHEA:10748"/>
        <dbReference type="ChEBI" id="CHEBI:15377"/>
        <dbReference type="ChEBI" id="CHEBI:15378"/>
        <dbReference type="ChEBI" id="CHEBI:16526"/>
        <dbReference type="ChEBI" id="CHEBI:17544"/>
        <dbReference type="EC" id="4.2.1.1"/>
    </reaction>
</comment>
<dbReference type="SMART" id="SM00947">
    <property type="entry name" value="Pro_CA"/>
    <property type="match status" value="1"/>
</dbReference>
<dbReference type="Proteomes" id="UP000581688">
    <property type="component" value="Unassembled WGS sequence"/>
</dbReference>
<proteinExistence type="inferred from homology"/>
<evidence type="ECO:0000313" key="8">
    <source>
        <dbReference type="Proteomes" id="UP000581688"/>
    </source>
</evidence>
<dbReference type="Gene3D" id="3.40.1050.10">
    <property type="entry name" value="Carbonic anhydrase"/>
    <property type="match status" value="1"/>
</dbReference>
<gene>
    <name evidence="7" type="ORF">HNQ94_000239</name>
</gene>
<dbReference type="GO" id="GO:0008270">
    <property type="term" value="F:zinc ion binding"/>
    <property type="evidence" value="ECO:0007669"/>
    <property type="project" value="InterPro"/>
</dbReference>
<comment type="similarity">
    <text evidence="1">Belongs to the beta-class carbonic anhydrase family.</text>
</comment>
<comment type="cofactor">
    <cofactor evidence="6">
        <name>Zn(2+)</name>
        <dbReference type="ChEBI" id="CHEBI:29105"/>
    </cofactor>
    <text evidence="6">Binds 1 zinc ion per subunit.</text>
</comment>
<keyword evidence="8" id="KW-1185">Reference proteome</keyword>
<evidence type="ECO:0000256" key="2">
    <source>
        <dbReference type="ARBA" id="ARBA00012925"/>
    </source>
</evidence>
<dbReference type="EMBL" id="JACHGH010000001">
    <property type="protein sequence ID" value="MBB6451818.1"/>
    <property type="molecule type" value="Genomic_DNA"/>
</dbReference>
<dbReference type="PANTHER" id="PTHR43175:SF3">
    <property type="entry name" value="CARBON DISULFIDE HYDROLASE"/>
    <property type="match status" value="1"/>
</dbReference>
<dbReference type="PANTHER" id="PTHR43175">
    <property type="entry name" value="CARBONIC ANHYDRASE"/>
    <property type="match status" value="1"/>
</dbReference>
<feature type="binding site" evidence="6">
    <location>
        <position position="95"/>
    </location>
    <ligand>
        <name>Zn(2+)</name>
        <dbReference type="ChEBI" id="CHEBI:29105"/>
    </ligand>
</feature>
<reference evidence="7 8" key="1">
    <citation type="submission" date="2020-08" db="EMBL/GenBank/DDBJ databases">
        <title>Genomic Encyclopedia of Type Strains, Phase IV (KMG-IV): sequencing the most valuable type-strain genomes for metagenomic binning, comparative biology and taxonomic classification.</title>
        <authorList>
            <person name="Goeker M."/>
        </authorList>
    </citation>
    <scope>NUCLEOTIDE SEQUENCE [LARGE SCALE GENOMIC DNA]</scope>
    <source>
        <strain evidence="7 8">DSM 19612</strain>
    </source>
</reference>
<feature type="binding site" evidence="6">
    <location>
        <position position="98"/>
    </location>
    <ligand>
        <name>Zn(2+)</name>
        <dbReference type="ChEBI" id="CHEBI:29105"/>
    </ligand>
</feature>
<keyword evidence="4 6" id="KW-0862">Zinc</keyword>
<accession>A0A841Q2X4</accession>
<evidence type="ECO:0000256" key="4">
    <source>
        <dbReference type="ARBA" id="ARBA00022833"/>
    </source>
</evidence>
<name>A0A841Q2X4_9BACI</name>
<dbReference type="Pfam" id="PF00484">
    <property type="entry name" value="Pro_CA"/>
    <property type="match status" value="1"/>
</dbReference>
<evidence type="ECO:0000256" key="5">
    <source>
        <dbReference type="ARBA" id="ARBA00048348"/>
    </source>
</evidence>
<dbReference type="SUPFAM" id="SSF53056">
    <property type="entry name" value="beta-carbonic anhydrase, cab"/>
    <property type="match status" value="1"/>
</dbReference>
<evidence type="ECO:0000256" key="3">
    <source>
        <dbReference type="ARBA" id="ARBA00022723"/>
    </source>
</evidence>
<keyword evidence="7" id="KW-0456">Lyase</keyword>
<dbReference type="InterPro" id="IPR036874">
    <property type="entry name" value="Carbonic_anhydrase_sf"/>
</dbReference>
<feature type="binding site" evidence="6">
    <location>
        <position position="39"/>
    </location>
    <ligand>
        <name>Zn(2+)</name>
        <dbReference type="ChEBI" id="CHEBI:29105"/>
    </ligand>
</feature>
<sequence>MLLDEILTFNTSFVENKEYEPYQTERYPNKKLVILSCMDTRLVELLPKAMNVRNGDVKIIKNAGAIISSPYGSVVRSILISLYELRAEEVMIVGHHNCGMANIDPNSIIQKMQEHGVTEEAFKQVEQEDINLQKWLTGFDNVEESVKRSVDKLRTHPLFPKSTPIHGLVINPSTGKLQLIDNGYEYST</sequence>
<evidence type="ECO:0000313" key="7">
    <source>
        <dbReference type="EMBL" id="MBB6451818.1"/>
    </source>
</evidence>
<feature type="binding site" evidence="6">
    <location>
        <position position="37"/>
    </location>
    <ligand>
        <name>Zn(2+)</name>
        <dbReference type="ChEBI" id="CHEBI:29105"/>
    </ligand>
</feature>
<organism evidence="7 8">
    <name type="scientific">Salirhabdus euzebyi</name>
    <dbReference type="NCBI Taxonomy" id="394506"/>
    <lineage>
        <taxon>Bacteria</taxon>
        <taxon>Bacillati</taxon>
        <taxon>Bacillota</taxon>
        <taxon>Bacilli</taxon>
        <taxon>Bacillales</taxon>
        <taxon>Bacillaceae</taxon>
        <taxon>Salirhabdus</taxon>
    </lineage>
</organism>
<dbReference type="AlphaFoldDB" id="A0A841Q2X4"/>
<keyword evidence="3 6" id="KW-0479">Metal-binding</keyword>
<comment type="caution">
    <text evidence="7">The sequence shown here is derived from an EMBL/GenBank/DDBJ whole genome shotgun (WGS) entry which is preliminary data.</text>
</comment>
<dbReference type="CDD" id="cd03379">
    <property type="entry name" value="beta_CA_cladeD"/>
    <property type="match status" value="1"/>
</dbReference>